<comment type="caution">
    <text evidence="2">The sequence shown here is derived from an EMBL/GenBank/DDBJ whole genome shotgun (WGS) entry which is preliminary data.</text>
</comment>
<protein>
    <submittedName>
        <fullName evidence="2">Uncharacterized protein</fullName>
    </submittedName>
</protein>
<proteinExistence type="predicted"/>
<dbReference type="AlphaFoldDB" id="A0A2B6SDF5"/>
<feature type="transmembrane region" description="Helical" evidence="1">
    <location>
        <begin position="20"/>
        <end position="38"/>
    </location>
</feature>
<keyword evidence="1" id="KW-0472">Membrane</keyword>
<reference evidence="2 3" key="1">
    <citation type="submission" date="2017-09" db="EMBL/GenBank/DDBJ databases">
        <title>Large-scale bioinformatics analysis of Bacillus genomes uncovers conserved roles of natural products in bacterial physiology.</title>
        <authorList>
            <consortium name="Agbiome Team Llc"/>
            <person name="Bleich R.M."/>
            <person name="Grubbs K.J."/>
            <person name="Santa Maria K.C."/>
            <person name="Allen S.E."/>
            <person name="Farag S."/>
            <person name="Shank E.A."/>
            <person name="Bowers A."/>
        </authorList>
    </citation>
    <scope>NUCLEOTIDE SEQUENCE [LARGE SCALE GENOMIC DNA]</scope>
    <source>
        <strain evidence="2 3">AFS065610</strain>
    </source>
</reference>
<accession>A0A2B6SDF5</accession>
<keyword evidence="1" id="KW-1133">Transmembrane helix</keyword>
<name>A0A2B6SDF5_9BACI</name>
<gene>
    <name evidence="2" type="ORF">COM27_02210</name>
</gene>
<dbReference type="Proteomes" id="UP000223472">
    <property type="component" value="Unassembled WGS sequence"/>
</dbReference>
<evidence type="ECO:0000313" key="2">
    <source>
        <dbReference type="EMBL" id="PGD39607.1"/>
    </source>
</evidence>
<keyword evidence="1" id="KW-0812">Transmembrane</keyword>
<evidence type="ECO:0000256" key="1">
    <source>
        <dbReference type="SAM" id="Phobius"/>
    </source>
</evidence>
<evidence type="ECO:0000313" key="3">
    <source>
        <dbReference type="Proteomes" id="UP000223472"/>
    </source>
</evidence>
<feature type="transmembrane region" description="Helical" evidence="1">
    <location>
        <begin position="50"/>
        <end position="69"/>
    </location>
</feature>
<dbReference type="EMBL" id="NVIY01000005">
    <property type="protein sequence ID" value="PGD39607.1"/>
    <property type="molecule type" value="Genomic_DNA"/>
</dbReference>
<organism evidence="2 3">
    <name type="scientific">Bacillus wiedmannii</name>
    <dbReference type="NCBI Taxonomy" id="1890302"/>
    <lineage>
        <taxon>Bacteria</taxon>
        <taxon>Bacillati</taxon>
        <taxon>Bacillota</taxon>
        <taxon>Bacilli</taxon>
        <taxon>Bacillales</taxon>
        <taxon>Bacillaceae</taxon>
        <taxon>Bacillus</taxon>
        <taxon>Bacillus cereus group</taxon>
    </lineage>
</organism>
<sequence length="73" mass="8521">MYFDSIKLPRQLTGPVTKFFVTFFVILIITILIMEFFIPKNLPSLLQQLIGFGIIGILAYIAYKFWLYIPAIF</sequence>